<reference evidence="2" key="1">
    <citation type="journal article" date="2020" name="Stud. Mycol.">
        <title>101 Dothideomycetes genomes: a test case for predicting lifestyles and emergence of pathogens.</title>
        <authorList>
            <person name="Haridas S."/>
            <person name="Albert R."/>
            <person name="Binder M."/>
            <person name="Bloem J."/>
            <person name="Labutti K."/>
            <person name="Salamov A."/>
            <person name="Andreopoulos B."/>
            <person name="Baker S."/>
            <person name="Barry K."/>
            <person name="Bills G."/>
            <person name="Bluhm B."/>
            <person name="Cannon C."/>
            <person name="Castanera R."/>
            <person name="Culley D."/>
            <person name="Daum C."/>
            <person name="Ezra D."/>
            <person name="Gonzalez J."/>
            <person name="Henrissat B."/>
            <person name="Kuo A."/>
            <person name="Liang C."/>
            <person name="Lipzen A."/>
            <person name="Lutzoni F."/>
            <person name="Magnuson J."/>
            <person name="Mondo S."/>
            <person name="Nolan M."/>
            <person name="Ohm R."/>
            <person name="Pangilinan J."/>
            <person name="Park H.-J."/>
            <person name="Ramirez L."/>
            <person name="Alfaro M."/>
            <person name="Sun H."/>
            <person name="Tritt A."/>
            <person name="Yoshinaga Y."/>
            <person name="Zwiers L.-H."/>
            <person name="Turgeon B."/>
            <person name="Goodwin S."/>
            <person name="Spatafora J."/>
            <person name="Crous P."/>
            <person name="Grigoriev I."/>
        </authorList>
    </citation>
    <scope>NUCLEOTIDE SEQUENCE</scope>
    <source>
        <strain evidence="2">CBS 262.69</strain>
    </source>
</reference>
<protein>
    <submittedName>
        <fullName evidence="2">Uncharacterized protein</fullName>
    </submittedName>
</protein>
<evidence type="ECO:0000256" key="1">
    <source>
        <dbReference type="SAM" id="MobiDB-lite"/>
    </source>
</evidence>
<keyword evidence="3" id="KW-1185">Reference proteome</keyword>
<dbReference type="CDD" id="cd09271">
    <property type="entry name" value="RNase_H2-C"/>
    <property type="match status" value="1"/>
</dbReference>
<evidence type="ECO:0000313" key="3">
    <source>
        <dbReference type="Proteomes" id="UP000799640"/>
    </source>
</evidence>
<dbReference type="EMBL" id="ML996712">
    <property type="protein sequence ID" value="KAF2395654.1"/>
    <property type="molecule type" value="Genomic_DNA"/>
</dbReference>
<feature type="region of interest" description="Disordered" evidence="1">
    <location>
        <begin position="74"/>
        <end position="108"/>
    </location>
</feature>
<proteinExistence type="predicted"/>
<gene>
    <name evidence="2" type="ORF">EJ06DRAFT_525275</name>
</gene>
<dbReference type="AlphaFoldDB" id="A0A6G1HID1"/>
<sequence length="170" mass="18840">MAPNTSQTIKTYAIKKNADAETYTPNVLPCKIDYAGPVDASRYWKPEEGEDGNIMAHFRGRRLRGREVKVPEGYTGIVVEETDKTLPQEHQSHEDDEEDDEDSTPLSETHILEEVGKFDSVTMWGHEGAPDPNSDGITRAMTEWVHFAATIHSTDAPETVAKSKDGAQPA</sequence>
<dbReference type="GO" id="GO:0032299">
    <property type="term" value="C:ribonuclease H2 complex"/>
    <property type="evidence" value="ECO:0007669"/>
    <property type="project" value="InterPro"/>
</dbReference>
<dbReference type="Gene3D" id="2.40.128.680">
    <property type="match status" value="1"/>
</dbReference>
<dbReference type="GO" id="GO:0006401">
    <property type="term" value="P:RNA catabolic process"/>
    <property type="evidence" value="ECO:0007669"/>
    <property type="project" value="InterPro"/>
</dbReference>
<dbReference type="OrthoDB" id="6222486at2759"/>
<accession>A0A6G1HID1</accession>
<dbReference type="Proteomes" id="UP000799640">
    <property type="component" value="Unassembled WGS sequence"/>
</dbReference>
<evidence type="ECO:0000313" key="2">
    <source>
        <dbReference type="EMBL" id="KAF2395654.1"/>
    </source>
</evidence>
<dbReference type="PANTHER" id="PTHR47204">
    <property type="entry name" value="OS02G0168900 PROTEIN"/>
    <property type="match status" value="1"/>
</dbReference>
<dbReference type="InterPro" id="IPR013924">
    <property type="entry name" value="RNase_H2_suC"/>
</dbReference>
<dbReference type="PANTHER" id="PTHR47204:SF1">
    <property type="entry name" value="RIBONUCLEASE H2 SUBUNIT C"/>
    <property type="match status" value="1"/>
</dbReference>
<name>A0A6G1HID1_9PEZI</name>
<dbReference type="Pfam" id="PF08615">
    <property type="entry name" value="RNase_H2_suC"/>
    <property type="match status" value="1"/>
</dbReference>
<organism evidence="2 3">
    <name type="scientific">Trichodelitschia bisporula</name>
    <dbReference type="NCBI Taxonomy" id="703511"/>
    <lineage>
        <taxon>Eukaryota</taxon>
        <taxon>Fungi</taxon>
        <taxon>Dikarya</taxon>
        <taxon>Ascomycota</taxon>
        <taxon>Pezizomycotina</taxon>
        <taxon>Dothideomycetes</taxon>
        <taxon>Dothideomycetes incertae sedis</taxon>
        <taxon>Phaeotrichales</taxon>
        <taxon>Phaeotrichaceae</taxon>
        <taxon>Trichodelitschia</taxon>
    </lineage>
</organism>
<feature type="compositionally biased region" description="Basic and acidic residues" evidence="1">
    <location>
        <begin position="81"/>
        <end position="93"/>
    </location>
</feature>
<feature type="compositionally biased region" description="Acidic residues" evidence="1">
    <location>
        <begin position="94"/>
        <end position="103"/>
    </location>
</feature>